<organism evidence="2 3">
    <name type="scientific">Colletotrichum kahawae</name>
    <name type="common">Coffee berry disease fungus</name>
    <dbReference type="NCBI Taxonomy" id="34407"/>
    <lineage>
        <taxon>Eukaryota</taxon>
        <taxon>Fungi</taxon>
        <taxon>Dikarya</taxon>
        <taxon>Ascomycota</taxon>
        <taxon>Pezizomycotina</taxon>
        <taxon>Sordariomycetes</taxon>
        <taxon>Hypocreomycetidae</taxon>
        <taxon>Glomerellales</taxon>
        <taxon>Glomerellaceae</taxon>
        <taxon>Colletotrichum</taxon>
        <taxon>Colletotrichum gloeosporioides species complex</taxon>
    </lineage>
</organism>
<accession>A0AAD9YCV4</accession>
<sequence>METQPVYRTNNEGEASTMEWQVRTIQGHREIHGVIHYDVAWEPTWESGRRLQHMAKEIIAWNKRHDNSYYKRQSFHQFDPILKHWSGEIIGRDERDGQTYYEIEWQITTEPEANLENANGLLSEYWRRHRTESTASVNGGNGISS</sequence>
<dbReference type="EMBL" id="VYYT01000190">
    <property type="protein sequence ID" value="KAK2758435.1"/>
    <property type="molecule type" value="Genomic_DNA"/>
</dbReference>
<dbReference type="InterPro" id="IPR016197">
    <property type="entry name" value="Chromo-like_dom_sf"/>
</dbReference>
<evidence type="ECO:0000256" key="1">
    <source>
        <dbReference type="ARBA" id="ARBA00011353"/>
    </source>
</evidence>
<reference evidence="2" key="1">
    <citation type="submission" date="2023-02" db="EMBL/GenBank/DDBJ databases">
        <title>Colletotrichum kahawae CIFC_Que2 genome sequencing and assembly.</title>
        <authorList>
            <person name="Baroncelli R."/>
        </authorList>
    </citation>
    <scope>NUCLEOTIDE SEQUENCE</scope>
    <source>
        <strain evidence="2">CIFC_Que2</strain>
    </source>
</reference>
<dbReference type="Gene3D" id="2.40.50.40">
    <property type="match status" value="1"/>
</dbReference>
<name>A0AAD9YCV4_COLKA</name>
<keyword evidence="3" id="KW-1185">Reference proteome</keyword>
<evidence type="ECO:0000313" key="3">
    <source>
        <dbReference type="Proteomes" id="UP001281614"/>
    </source>
</evidence>
<protein>
    <recommendedName>
        <fullName evidence="4">Chromo domain-containing protein</fullName>
    </recommendedName>
</protein>
<dbReference type="Proteomes" id="UP001281614">
    <property type="component" value="Unassembled WGS sequence"/>
</dbReference>
<dbReference type="AlphaFoldDB" id="A0AAD9YCV4"/>
<dbReference type="CDD" id="cd00024">
    <property type="entry name" value="CD_CSD"/>
    <property type="match status" value="1"/>
</dbReference>
<proteinExistence type="predicted"/>
<evidence type="ECO:0000313" key="2">
    <source>
        <dbReference type="EMBL" id="KAK2758435.1"/>
    </source>
</evidence>
<gene>
    <name evidence="2" type="ORF">CKAH01_16824</name>
</gene>
<comment type="subunit">
    <text evidence="1">Component of the NuA4 histone acetyltransferase complex.</text>
</comment>
<dbReference type="SUPFAM" id="SSF54160">
    <property type="entry name" value="Chromo domain-like"/>
    <property type="match status" value="2"/>
</dbReference>
<comment type="caution">
    <text evidence="2">The sequence shown here is derived from an EMBL/GenBank/DDBJ whole genome shotgun (WGS) entry which is preliminary data.</text>
</comment>
<evidence type="ECO:0008006" key="4">
    <source>
        <dbReference type="Google" id="ProtNLM"/>
    </source>
</evidence>